<evidence type="ECO:0000313" key="2">
    <source>
        <dbReference type="Proteomes" id="UP000075809"/>
    </source>
</evidence>
<keyword evidence="2" id="KW-1185">Reference proteome</keyword>
<gene>
    <name evidence="1" type="ORF">ALC60_09042</name>
</gene>
<evidence type="ECO:0000313" key="1">
    <source>
        <dbReference type="EMBL" id="KYQ51841.1"/>
    </source>
</evidence>
<organism evidence="1 2">
    <name type="scientific">Mycetomoellerius zeteki</name>
    <dbReference type="NCBI Taxonomy" id="64791"/>
    <lineage>
        <taxon>Eukaryota</taxon>
        <taxon>Metazoa</taxon>
        <taxon>Ecdysozoa</taxon>
        <taxon>Arthropoda</taxon>
        <taxon>Hexapoda</taxon>
        <taxon>Insecta</taxon>
        <taxon>Pterygota</taxon>
        <taxon>Neoptera</taxon>
        <taxon>Endopterygota</taxon>
        <taxon>Hymenoptera</taxon>
        <taxon>Apocrita</taxon>
        <taxon>Aculeata</taxon>
        <taxon>Formicoidea</taxon>
        <taxon>Formicidae</taxon>
        <taxon>Myrmicinae</taxon>
        <taxon>Mycetomoellerius</taxon>
    </lineage>
</organism>
<dbReference type="EMBL" id="KQ982706">
    <property type="protein sequence ID" value="KYQ51841.1"/>
    <property type="molecule type" value="Genomic_DNA"/>
</dbReference>
<dbReference type="Proteomes" id="UP000075809">
    <property type="component" value="Unassembled WGS sequence"/>
</dbReference>
<reference evidence="1 2" key="1">
    <citation type="submission" date="2015-09" db="EMBL/GenBank/DDBJ databases">
        <title>Trachymyrmex zeteki WGS genome.</title>
        <authorList>
            <person name="Nygaard S."/>
            <person name="Hu H."/>
            <person name="Boomsma J."/>
            <person name="Zhang G."/>
        </authorList>
    </citation>
    <scope>NUCLEOTIDE SEQUENCE [LARGE SCALE GENOMIC DNA]</scope>
    <source>
        <strain evidence="1">Tzet28-1</strain>
        <tissue evidence="1">Whole body</tissue>
    </source>
</reference>
<accession>A0A151WVX8</accession>
<name>A0A151WVX8_9HYME</name>
<dbReference type="AlphaFoldDB" id="A0A151WVX8"/>
<proteinExistence type="predicted"/>
<dbReference type="STRING" id="64791.A0A151WVX8"/>
<sequence>MDRARLDEMSMEELRKKAEQLQLMITAGQDCASLIDVIMNHYERFRSALIEPTDSLVIIEGAVNTATVSSAPRVATVTNSASPWEALTQCLTSISAQLQQQQLLQQVVRSVNSTRSADSLTSASPPPRTIEIQPTNGHALSRQTSIETVSPTHTVNLLAPQIPEFGGTDTENAQLWIRRVDKVAHVHGAPDDVVLLAATTCLVKTARKYDLGSGPMIESWTAFREALISRFGRTMMFHVAM</sequence>
<protein>
    <submittedName>
        <fullName evidence="1">Uncharacterized protein</fullName>
    </submittedName>
</protein>